<accession>A0AAV4USK5</accession>
<reference evidence="1 2" key="1">
    <citation type="submission" date="2021-06" db="EMBL/GenBank/DDBJ databases">
        <title>Caerostris extrusa draft genome.</title>
        <authorList>
            <person name="Kono N."/>
            <person name="Arakawa K."/>
        </authorList>
    </citation>
    <scope>NUCLEOTIDE SEQUENCE [LARGE SCALE GENOMIC DNA]</scope>
</reference>
<dbReference type="EMBL" id="BPLR01013374">
    <property type="protein sequence ID" value="GIY60733.1"/>
    <property type="molecule type" value="Genomic_DNA"/>
</dbReference>
<protein>
    <recommendedName>
        <fullName evidence="3">Transposase</fullName>
    </recommendedName>
</protein>
<gene>
    <name evidence="1" type="ORF">CEXT_598651</name>
</gene>
<sequence>MKRSSILNKSDELLPEGVLTIRCELFYRTYTMPIDNSIEERNFKTCLLARGRCAFWAKDEKTFRIELYKRFMEISNLATGSDINTRPFRDYRTVFSNILKCLKH</sequence>
<keyword evidence="2" id="KW-1185">Reference proteome</keyword>
<evidence type="ECO:0008006" key="3">
    <source>
        <dbReference type="Google" id="ProtNLM"/>
    </source>
</evidence>
<name>A0AAV4USK5_CAEEX</name>
<dbReference type="Proteomes" id="UP001054945">
    <property type="component" value="Unassembled WGS sequence"/>
</dbReference>
<comment type="caution">
    <text evidence="1">The sequence shown here is derived from an EMBL/GenBank/DDBJ whole genome shotgun (WGS) entry which is preliminary data.</text>
</comment>
<organism evidence="1 2">
    <name type="scientific">Caerostris extrusa</name>
    <name type="common">Bark spider</name>
    <name type="synonym">Caerostris bankana</name>
    <dbReference type="NCBI Taxonomy" id="172846"/>
    <lineage>
        <taxon>Eukaryota</taxon>
        <taxon>Metazoa</taxon>
        <taxon>Ecdysozoa</taxon>
        <taxon>Arthropoda</taxon>
        <taxon>Chelicerata</taxon>
        <taxon>Arachnida</taxon>
        <taxon>Araneae</taxon>
        <taxon>Araneomorphae</taxon>
        <taxon>Entelegynae</taxon>
        <taxon>Araneoidea</taxon>
        <taxon>Araneidae</taxon>
        <taxon>Caerostris</taxon>
    </lineage>
</organism>
<evidence type="ECO:0000313" key="1">
    <source>
        <dbReference type="EMBL" id="GIY60733.1"/>
    </source>
</evidence>
<proteinExistence type="predicted"/>
<dbReference type="AlphaFoldDB" id="A0AAV4USK5"/>
<evidence type="ECO:0000313" key="2">
    <source>
        <dbReference type="Proteomes" id="UP001054945"/>
    </source>
</evidence>